<gene>
    <name evidence="2" type="ORF">CHIRRI_LOCUS13663</name>
</gene>
<evidence type="ECO:0000256" key="1">
    <source>
        <dbReference type="SAM" id="SignalP"/>
    </source>
</evidence>
<reference evidence="2" key="1">
    <citation type="submission" date="2022-01" db="EMBL/GenBank/DDBJ databases">
        <authorList>
            <person name="King R."/>
        </authorList>
    </citation>
    <scope>NUCLEOTIDE SEQUENCE</scope>
</reference>
<proteinExistence type="predicted"/>
<evidence type="ECO:0000313" key="2">
    <source>
        <dbReference type="EMBL" id="CAG9810851.1"/>
    </source>
</evidence>
<evidence type="ECO:0000313" key="3">
    <source>
        <dbReference type="Proteomes" id="UP001153620"/>
    </source>
</evidence>
<dbReference type="AlphaFoldDB" id="A0A9N9S779"/>
<keyword evidence="1" id="KW-0732">Signal</keyword>
<protein>
    <submittedName>
        <fullName evidence="2">Uncharacterized protein</fullName>
    </submittedName>
</protein>
<dbReference type="EMBL" id="OU895880">
    <property type="protein sequence ID" value="CAG9810851.1"/>
    <property type="molecule type" value="Genomic_DNA"/>
</dbReference>
<reference evidence="2" key="2">
    <citation type="submission" date="2022-10" db="EMBL/GenBank/DDBJ databases">
        <authorList>
            <consortium name="ENA_rothamsted_submissions"/>
            <consortium name="culmorum"/>
            <person name="King R."/>
        </authorList>
    </citation>
    <scope>NUCLEOTIDE SEQUENCE</scope>
</reference>
<keyword evidence="3" id="KW-1185">Reference proteome</keyword>
<accession>A0A9N9S779</accession>
<organism evidence="2 3">
    <name type="scientific">Chironomus riparius</name>
    <dbReference type="NCBI Taxonomy" id="315576"/>
    <lineage>
        <taxon>Eukaryota</taxon>
        <taxon>Metazoa</taxon>
        <taxon>Ecdysozoa</taxon>
        <taxon>Arthropoda</taxon>
        <taxon>Hexapoda</taxon>
        <taxon>Insecta</taxon>
        <taxon>Pterygota</taxon>
        <taxon>Neoptera</taxon>
        <taxon>Endopterygota</taxon>
        <taxon>Diptera</taxon>
        <taxon>Nematocera</taxon>
        <taxon>Chironomoidea</taxon>
        <taxon>Chironomidae</taxon>
        <taxon>Chironominae</taxon>
        <taxon>Chironomus</taxon>
    </lineage>
</organism>
<feature type="chain" id="PRO_5040111658" evidence="1">
    <location>
        <begin position="18"/>
        <end position="229"/>
    </location>
</feature>
<feature type="signal peptide" evidence="1">
    <location>
        <begin position="1"/>
        <end position="17"/>
    </location>
</feature>
<dbReference type="Proteomes" id="UP001153620">
    <property type="component" value="Chromosome 4"/>
</dbReference>
<sequence length="229" mass="26010">MKLVIASLAFLIVVISGAKVKPTQESLNDAYNSMKASNEAEAQKLKDSNMLLKQDNFDCIKATLNLSENGNKVMSRSLASDYVMIALLKCYSDEGQKEFFVFMLEILVYNLAKNDNHRCNKVMLQKLDPTSKLVENFDKTVTNEEVKACDTPIPTDKYEFVKNIVLTRTGSKPCYEDLDIKTIYYLVLVMTNEKSQDLIDAESIRYAEGFRPKFAKFLTCTMNDLMAKL</sequence>
<name>A0A9N9S779_9DIPT</name>